<dbReference type="InterPro" id="IPR016722">
    <property type="entry name" value="DNA_pol_alpha_bsu"/>
</dbReference>
<evidence type="ECO:0000259" key="8">
    <source>
        <dbReference type="Pfam" id="PF22062"/>
    </source>
</evidence>
<dbReference type="InterPro" id="IPR007185">
    <property type="entry name" value="DNA_pol_a/d/e_bsu"/>
</dbReference>
<dbReference type="PANTHER" id="PTHR23061">
    <property type="entry name" value="DNA POLYMERASE 2 ALPHA 70 KDA SUBUNIT"/>
    <property type="match status" value="1"/>
</dbReference>
<dbReference type="STRING" id="857566.A0A1E3PFM5"/>
<dbReference type="Gene3D" id="3.60.21.60">
    <property type="match status" value="2"/>
</dbReference>
<comment type="subcellular location">
    <subcellularLocation>
        <location evidence="1 6">Nucleus</location>
    </subcellularLocation>
</comment>
<dbReference type="PIRSF" id="PIRSF018300">
    <property type="entry name" value="DNA_pol_alph_2"/>
    <property type="match status" value="1"/>
</dbReference>
<comment type="function">
    <text evidence="6">Accessory subunit of the DNA polymerase alpha complex (also known as the alpha DNA polymerase-primase complex) which plays an essential role in the initiation of DNA synthesis.</text>
</comment>
<evidence type="ECO:0000313" key="9">
    <source>
        <dbReference type="EMBL" id="ODQ64213.1"/>
    </source>
</evidence>
<protein>
    <recommendedName>
        <fullName evidence="3 6">DNA polymerase alpha subunit B</fullName>
    </recommendedName>
</protein>
<dbReference type="GO" id="GO:0006270">
    <property type="term" value="P:DNA replication initiation"/>
    <property type="evidence" value="ECO:0007669"/>
    <property type="project" value="TreeGrafter"/>
</dbReference>
<keyword evidence="10" id="KW-1185">Reference proteome</keyword>
<evidence type="ECO:0000256" key="4">
    <source>
        <dbReference type="ARBA" id="ARBA00022705"/>
    </source>
</evidence>
<feature type="domain" description="DNA polymerase alpha subunit B OB" evidence="8">
    <location>
        <begin position="201"/>
        <end position="313"/>
    </location>
</feature>
<organism evidence="9 10">
    <name type="scientific">Nadsonia fulvescens var. elongata DSM 6958</name>
    <dbReference type="NCBI Taxonomy" id="857566"/>
    <lineage>
        <taxon>Eukaryota</taxon>
        <taxon>Fungi</taxon>
        <taxon>Dikarya</taxon>
        <taxon>Ascomycota</taxon>
        <taxon>Saccharomycotina</taxon>
        <taxon>Dipodascomycetes</taxon>
        <taxon>Dipodascales</taxon>
        <taxon>Dipodascales incertae sedis</taxon>
        <taxon>Nadsonia</taxon>
    </lineage>
</organism>
<evidence type="ECO:0000256" key="6">
    <source>
        <dbReference type="PIRNR" id="PIRNR018300"/>
    </source>
</evidence>
<keyword evidence="4 6" id="KW-0235">DNA replication</keyword>
<dbReference type="EMBL" id="KV454412">
    <property type="protein sequence ID" value="ODQ64213.1"/>
    <property type="molecule type" value="Genomic_DNA"/>
</dbReference>
<dbReference type="Pfam" id="PF22062">
    <property type="entry name" value="OB_DPOA2"/>
    <property type="match status" value="1"/>
</dbReference>
<dbReference type="Proteomes" id="UP000095009">
    <property type="component" value="Unassembled WGS sequence"/>
</dbReference>
<evidence type="ECO:0000256" key="3">
    <source>
        <dbReference type="ARBA" id="ARBA00018596"/>
    </source>
</evidence>
<gene>
    <name evidence="9" type="ORF">NADFUDRAFT_71291</name>
</gene>
<dbReference type="InterPro" id="IPR054300">
    <property type="entry name" value="OB_DPOA2"/>
</dbReference>
<evidence type="ECO:0000256" key="2">
    <source>
        <dbReference type="ARBA" id="ARBA00007299"/>
    </source>
</evidence>
<evidence type="ECO:0000256" key="1">
    <source>
        <dbReference type="ARBA" id="ARBA00004123"/>
    </source>
</evidence>
<proteinExistence type="inferred from homology"/>
<reference evidence="9 10" key="1">
    <citation type="journal article" date="2016" name="Proc. Natl. Acad. Sci. U.S.A.">
        <title>Comparative genomics of biotechnologically important yeasts.</title>
        <authorList>
            <person name="Riley R."/>
            <person name="Haridas S."/>
            <person name="Wolfe K.H."/>
            <person name="Lopes M.R."/>
            <person name="Hittinger C.T."/>
            <person name="Goeker M."/>
            <person name="Salamov A.A."/>
            <person name="Wisecaver J.H."/>
            <person name="Long T.M."/>
            <person name="Calvey C.H."/>
            <person name="Aerts A.L."/>
            <person name="Barry K.W."/>
            <person name="Choi C."/>
            <person name="Clum A."/>
            <person name="Coughlan A.Y."/>
            <person name="Deshpande S."/>
            <person name="Douglass A.P."/>
            <person name="Hanson S.J."/>
            <person name="Klenk H.-P."/>
            <person name="LaButti K.M."/>
            <person name="Lapidus A."/>
            <person name="Lindquist E.A."/>
            <person name="Lipzen A.M."/>
            <person name="Meier-Kolthoff J.P."/>
            <person name="Ohm R.A."/>
            <person name="Otillar R.P."/>
            <person name="Pangilinan J.L."/>
            <person name="Peng Y."/>
            <person name="Rokas A."/>
            <person name="Rosa C.A."/>
            <person name="Scheuner C."/>
            <person name="Sibirny A.A."/>
            <person name="Slot J.C."/>
            <person name="Stielow J.B."/>
            <person name="Sun H."/>
            <person name="Kurtzman C.P."/>
            <person name="Blackwell M."/>
            <person name="Grigoriev I.V."/>
            <person name="Jeffries T.W."/>
        </authorList>
    </citation>
    <scope>NUCLEOTIDE SEQUENCE [LARGE SCALE GENOMIC DNA]</scope>
    <source>
        <strain evidence="9 10">DSM 6958</strain>
    </source>
</reference>
<accession>A0A1E3PFM5</accession>
<name>A0A1E3PFM5_9ASCO</name>
<dbReference type="AlphaFoldDB" id="A0A1E3PFM5"/>
<feature type="domain" description="DNA polymerase alpha/delta/epsilon subunit B" evidence="7">
    <location>
        <begin position="340"/>
        <end position="569"/>
    </location>
</feature>
<keyword evidence="5 6" id="KW-0539">Nucleus</keyword>
<evidence type="ECO:0000259" key="7">
    <source>
        <dbReference type="Pfam" id="PF04042"/>
    </source>
</evidence>
<dbReference type="OrthoDB" id="336885at2759"/>
<dbReference type="GO" id="GO:0005658">
    <property type="term" value="C:alpha DNA polymerase:primase complex"/>
    <property type="evidence" value="ECO:0007669"/>
    <property type="project" value="TreeGrafter"/>
</dbReference>
<dbReference type="PANTHER" id="PTHR23061:SF12">
    <property type="entry name" value="DNA POLYMERASE ALPHA SUBUNIT B"/>
    <property type="match status" value="1"/>
</dbReference>
<evidence type="ECO:0000313" key="10">
    <source>
        <dbReference type="Proteomes" id="UP000095009"/>
    </source>
</evidence>
<sequence length="633" mass="70015">MKLFSLDAEELFIKWETHVMKLGGEDLQINSKNLQLLKEDIQSQFEKEAKQVLAAKRAGGLGHTPKVKINNPRINSNTPKAYNVSDNVFEDLMYAGSSPAYKRRADVAVTPVRNKLPRHDLDETPGPMSSPTKSEVSISYMVTPFKSRKEPGKINETLNSHISLSSDDTVSPGGSRVKYSINVDPKKYTFRTMYQKLSEASETLDEQIETFIELIKEAYTLTDEDIANPATTSQNEVIAVGRIYSDDISSKNTTKLNSKSLLLESCRRLGAGMRILLNIDKIDDYVFFPGQIVAVKGINASGDYFTVTEILELPSLAAAATENADLKEVRARLSDTPLKIVACSGPYTTRDNLLFEPLSELITAINEKHKPDAVILMGPFIDTNHPLVQQGDFELTNPNFNDDATLDDLFRDRISNMIKSINPAISVIMVPHVRDTAAKHAAYPQEALDKRMLQLPRHVKTVPNPSVFSINEIKICCSTPDTYIDINRTVVSSGKYASLQGFSVAARQIISQRNTYPIFPGCLQNQGLLQRSTDSTETPSESLSTNSVDVSYIGLAEWTATPDILLIPSMLVNTAKVIDNVIVINPGMLAKGVSAGTYALITVMPPLIDESKDDTELVTHQLYDRARVDIIKI</sequence>
<dbReference type="Pfam" id="PF04042">
    <property type="entry name" value="DNA_pol_E_B"/>
    <property type="match status" value="1"/>
</dbReference>
<dbReference type="GO" id="GO:0003677">
    <property type="term" value="F:DNA binding"/>
    <property type="evidence" value="ECO:0007669"/>
    <property type="project" value="InterPro"/>
</dbReference>
<evidence type="ECO:0000256" key="5">
    <source>
        <dbReference type="ARBA" id="ARBA00023242"/>
    </source>
</evidence>
<comment type="similarity">
    <text evidence="2 6">Belongs to the DNA polymerase alpha subunit B family.</text>
</comment>